<dbReference type="GO" id="GO:0006412">
    <property type="term" value="P:translation"/>
    <property type="evidence" value="ECO:0007669"/>
    <property type="project" value="UniProtKB-KW"/>
</dbReference>
<comment type="similarity">
    <text evidence="1">Belongs to the PRORSD1 family.</text>
</comment>
<organism evidence="4 5">
    <name type="scientific">Loigolactobacillus bifermentans DSM 20003</name>
    <dbReference type="NCBI Taxonomy" id="1423726"/>
    <lineage>
        <taxon>Bacteria</taxon>
        <taxon>Bacillati</taxon>
        <taxon>Bacillota</taxon>
        <taxon>Bacilli</taxon>
        <taxon>Lactobacillales</taxon>
        <taxon>Lactobacillaceae</taxon>
        <taxon>Loigolactobacillus</taxon>
    </lineage>
</organism>
<keyword evidence="5" id="KW-1185">Reference proteome</keyword>
<feature type="domain" description="YbaK/aminoacyl-tRNA synthetase-associated" evidence="3">
    <location>
        <begin position="40"/>
        <end position="162"/>
    </location>
</feature>
<dbReference type="InterPro" id="IPR007214">
    <property type="entry name" value="YbaK/aa-tRNA-synth-assoc-dom"/>
</dbReference>
<dbReference type="OrthoDB" id="9798587at2"/>
<comment type="caution">
    <text evidence="4">The sequence shown here is derived from an EMBL/GenBank/DDBJ whole genome shotgun (WGS) entry which is preliminary data.</text>
</comment>
<dbReference type="PANTHER" id="PTHR31423">
    <property type="entry name" value="YBAK DOMAIN-CONTAINING PROTEIN"/>
    <property type="match status" value="1"/>
</dbReference>
<sequence length="179" mass="20037">MSLSPIYTTAPDPLNQPIQQLVYPFFKQHQIAFQRVATDPVITIEDCQAVDATLKMAMVKTLLLTNHQHSQFYLYVLPGIQKFNTKAFSHALNIARVSFAPKELLQAKLATSLGATTIFSLLQPNCHDVQLVVDQHIFANTSYGCSDGTTTNYLKLDINDLKTKILPQLQPSYRVIETA</sequence>
<evidence type="ECO:0000259" key="3">
    <source>
        <dbReference type="Pfam" id="PF04073"/>
    </source>
</evidence>
<dbReference type="STRING" id="1423726.FC07_GL000970"/>
<dbReference type="Gene3D" id="3.90.960.10">
    <property type="entry name" value="YbaK/aminoacyl-tRNA synthetase-associated domain"/>
    <property type="match status" value="1"/>
</dbReference>
<dbReference type="GO" id="GO:0002161">
    <property type="term" value="F:aminoacyl-tRNA deacylase activity"/>
    <property type="evidence" value="ECO:0007669"/>
    <property type="project" value="InterPro"/>
</dbReference>
<dbReference type="AlphaFoldDB" id="A0A0R1H6X7"/>
<dbReference type="PANTHER" id="PTHR31423:SF3">
    <property type="entry name" value="PROLYL-TRNA SYNTHETASE ASSOCIATED DOMAIN-CONTAINING PROTEIN 1-RELATED"/>
    <property type="match status" value="1"/>
</dbReference>
<name>A0A0R1H6X7_9LACO</name>
<evidence type="ECO:0000256" key="2">
    <source>
        <dbReference type="ARBA" id="ARBA00022917"/>
    </source>
</evidence>
<evidence type="ECO:0000313" key="5">
    <source>
        <dbReference type="Proteomes" id="UP000051461"/>
    </source>
</evidence>
<proteinExistence type="inferred from homology"/>
<dbReference type="EMBL" id="AZDA01000016">
    <property type="protein sequence ID" value="KRK40339.1"/>
    <property type="molecule type" value="Genomic_DNA"/>
</dbReference>
<dbReference type="InterPro" id="IPR036754">
    <property type="entry name" value="YbaK/aa-tRNA-synt-asso_dom_sf"/>
</dbReference>
<dbReference type="InterPro" id="IPR040285">
    <property type="entry name" value="ProX/PRXD1"/>
</dbReference>
<dbReference type="Proteomes" id="UP000051461">
    <property type="component" value="Unassembled WGS sequence"/>
</dbReference>
<dbReference type="RefSeq" id="WP_057903642.1">
    <property type="nucleotide sequence ID" value="NZ_AZDA01000016.1"/>
</dbReference>
<dbReference type="Pfam" id="PF04073">
    <property type="entry name" value="tRNA_edit"/>
    <property type="match status" value="1"/>
</dbReference>
<dbReference type="SUPFAM" id="SSF55826">
    <property type="entry name" value="YbaK/ProRS associated domain"/>
    <property type="match status" value="1"/>
</dbReference>
<keyword evidence="2" id="KW-0648">Protein biosynthesis</keyword>
<dbReference type="PATRIC" id="fig|1423726.3.peg.1003"/>
<evidence type="ECO:0000256" key="1">
    <source>
        <dbReference type="ARBA" id="ARBA00010201"/>
    </source>
</evidence>
<gene>
    <name evidence="4" type="ORF">FC07_GL000970</name>
</gene>
<accession>A0A0R1H6X7</accession>
<protein>
    <recommendedName>
        <fullName evidence="3">YbaK/aminoacyl-tRNA synthetase-associated domain-containing protein</fullName>
    </recommendedName>
</protein>
<evidence type="ECO:0000313" key="4">
    <source>
        <dbReference type="EMBL" id="KRK40339.1"/>
    </source>
</evidence>
<reference evidence="4 5" key="1">
    <citation type="journal article" date="2015" name="Genome Announc.">
        <title>Expanding the biotechnology potential of lactobacilli through comparative genomics of 213 strains and associated genera.</title>
        <authorList>
            <person name="Sun Z."/>
            <person name="Harris H.M."/>
            <person name="McCann A."/>
            <person name="Guo C."/>
            <person name="Argimon S."/>
            <person name="Zhang W."/>
            <person name="Yang X."/>
            <person name="Jeffery I.B."/>
            <person name="Cooney J.C."/>
            <person name="Kagawa T.F."/>
            <person name="Liu W."/>
            <person name="Song Y."/>
            <person name="Salvetti E."/>
            <person name="Wrobel A."/>
            <person name="Rasinkangas P."/>
            <person name="Parkhill J."/>
            <person name="Rea M.C."/>
            <person name="O'Sullivan O."/>
            <person name="Ritari J."/>
            <person name="Douillard F.P."/>
            <person name="Paul Ross R."/>
            <person name="Yang R."/>
            <person name="Briner A.E."/>
            <person name="Felis G.E."/>
            <person name="de Vos W.M."/>
            <person name="Barrangou R."/>
            <person name="Klaenhammer T.R."/>
            <person name="Caufield P.W."/>
            <person name="Cui Y."/>
            <person name="Zhang H."/>
            <person name="O'Toole P.W."/>
        </authorList>
    </citation>
    <scope>NUCLEOTIDE SEQUENCE [LARGE SCALE GENOMIC DNA]</scope>
    <source>
        <strain evidence="4 5">DSM 20003</strain>
    </source>
</reference>